<keyword evidence="1 4" id="KW-0808">Transferase</keyword>
<comment type="caution">
    <text evidence="4">The sequence shown here is derived from an EMBL/GenBank/DDBJ whole genome shotgun (WGS) entry which is preliminary data.</text>
</comment>
<dbReference type="SUPFAM" id="SSF55729">
    <property type="entry name" value="Acyl-CoA N-acyltransferases (Nat)"/>
    <property type="match status" value="1"/>
</dbReference>
<dbReference type="AlphaFoldDB" id="T0YD52"/>
<dbReference type="EMBL" id="AUZX01015180">
    <property type="protein sequence ID" value="EQD29712.1"/>
    <property type="molecule type" value="Genomic_DNA"/>
</dbReference>
<feature type="domain" description="N-acetyltransferase" evidence="3">
    <location>
        <begin position="1"/>
        <end position="125"/>
    </location>
</feature>
<dbReference type="InterPro" id="IPR016181">
    <property type="entry name" value="Acyl_CoA_acyltransferase"/>
</dbReference>
<keyword evidence="2" id="KW-0012">Acyltransferase</keyword>
<organism evidence="4">
    <name type="scientific">mine drainage metagenome</name>
    <dbReference type="NCBI Taxonomy" id="410659"/>
    <lineage>
        <taxon>unclassified sequences</taxon>
        <taxon>metagenomes</taxon>
        <taxon>ecological metagenomes</taxon>
    </lineage>
</organism>
<reference evidence="4" key="2">
    <citation type="journal article" date="2014" name="ISME J.">
        <title>Microbial stratification in low pH oxic and suboxic macroscopic growths along an acid mine drainage.</title>
        <authorList>
            <person name="Mendez-Garcia C."/>
            <person name="Mesa V."/>
            <person name="Sprenger R.R."/>
            <person name="Richter M."/>
            <person name="Diez M.S."/>
            <person name="Solano J."/>
            <person name="Bargiela R."/>
            <person name="Golyshina O.V."/>
            <person name="Manteca A."/>
            <person name="Ramos J.L."/>
            <person name="Gallego J.R."/>
            <person name="Llorente I."/>
            <person name="Martins Dos Santos V.A."/>
            <person name="Jensen O.N."/>
            <person name="Pelaez A.I."/>
            <person name="Sanchez J."/>
            <person name="Ferrer M."/>
        </authorList>
    </citation>
    <scope>NUCLEOTIDE SEQUENCE</scope>
</reference>
<dbReference type="GO" id="GO:0016747">
    <property type="term" value="F:acyltransferase activity, transferring groups other than amino-acyl groups"/>
    <property type="evidence" value="ECO:0007669"/>
    <property type="project" value="InterPro"/>
</dbReference>
<name>T0YD52_9ZZZZ</name>
<dbReference type="InterPro" id="IPR000182">
    <property type="entry name" value="GNAT_dom"/>
</dbReference>
<reference evidence="4" key="1">
    <citation type="submission" date="2013-08" db="EMBL/GenBank/DDBJ databases">
        <authorList>
            <person name="Mendez C."/>
            <person name="Richter M."/>
            <person name="Ferrer M."/>
            <person name="Sanchez J."/>
        </authorList>
    </citation>
    <scope>NUCLEOTIDE SEQUENCE</scope>
</reference>
<dbReference type="Gene3D" id="3.40.630.30">
    <property type="match status" value="1"/>
</dbReference>
<proteinExistence type="predicted"/>
<dbReference type="PROSITE" id="PS51186">
    <property type="entry name" value="GNAT"/>
    <property type="match status" value="1"/>
</dbReference>
<evidence type="ECO:0000313" key="4">
    <source>
        <dbReference type="EMBL" id="EQD29712.1"/>
    </source>
</evidence>
<gene>
    <name evidence="4" type="ORF">B1A_20571</name>
</gene>
<protein>
    <submittedName>
        <fullName evidence="4">GCN5-related N-acetyltransferase domain protein</fullName>
    </submittedName>
</protein>
<dbReference type="PANTHER" id="PTHR43877">
    <property type="entry name" value="AMINOALKYLPHOSPHONATE N-ACETYLTRANSFERASE-RELATED-RELATED"/>
    <property type="match status" value="1"/>
</dbReference>
<dbReference type="InterPro" id="IPR050832">
    <property type="entry name" value="Bact_Acetyltransf"/>
</dbReference>
<feature type="non-terminal residue" evidence="4">
    <location>
        <position position="1"/>
    </location>
</feature>
<sequence length="125" mass="13977">EHPERVDDYWAAACATRECGGDVLVVEQDGEVVGLCQVLVFWHFQHTGGRCAELESVYVRADRRGRGLGGLLLEGAEALARERGCYRVQLTSRHVRVDAHRFYRAHGYLATSEGFKKSLIGEDLT</sequence>
<evidence type="ECO:0000256" key="2">
    <source>
        <dbReference type="ARBA" id="ARBA00023315"/>
    </source>
</evidence>
<evidence type="ECO:0000256" key="1">
    <source>
        <dbReference type="ARBA" id="ARBA00022679"/>
    </source>
</evidence>
<accession>T0YD52</accession>
<dbReference type="Pfam" id="PF00583">
    <property type="entry name" value="Acetyltransf_1"/>
    <property type="match status" value="1"/>
</dbReference>
<evidence type="ECO:0000259" key="3">
    <source>
        <dbReference type="PROSITE" id="PS51186"/>
    </source>
</evidence>